<comment type="caution">
    <text evidence="3">The sequence shown here is derived from an EMBL/GenBank/DDBJ whole genome shotgun (WGS) entry which is preliminary data.</text>
</comment>
<evidence type="ECO:0000313" key="4">
    <source>
        <dbReference type="Proteomes" id="UP001221757"/>
    </source>
</evidence>
<sequence length="107" mass="11704">MSCTITGVLILALLTRLLLLPPPPSSPHLLLSTSIRRKGDERSLGVPRLSRPTSPAQVPHSPCTLIAPLSRTLPFGPSTIHYHGPRTQAHYHALHFPLHSFPHPAHI</sequence>
<feature type="chain" id="PRO_5042231955" description="Secreted protein" evidence="2">
    <location>
        <begin position="20"/>
        <end position="107"/>
    </location>
</feature>
<organism evidence="3 4">
    <name type="scientific">Mycena rosella</name>
    <name type="common">Pink bonnet</name>
    <name type="synonym">Agaricus rosellus</name>
    <dbReference type="NCBI Taxonomy" id="1033263"/>
    <lineage>
        <taxon>Eukaryota</taxon>
        <taxon>Fungi</taxon>
        <taxon>Dikarya</taxon>
        <taxon>Basidiomycota</taxon>
        <taxon>Agaricomycotina</taxon>
        <taxon>Agaricomycetes</taxon>
        <taxon>Agaricomycetidae</taxon>
        <taxon>Agaricales</taxon>
        <taxon>Marasmiineae</taxon>
        <taxon>Mycenaceae</taxon>
        <taxon>Mycena</taxon>
    </lineage>
</organism>
<name>A0AAD7G5U1_MYCRO</name>
<evidence type="ECO:0000313" key="3">
    <source>
        <dbReference type="EMBL" id="KAJ7670419.1"/>
    </source>
</evidence>
<evidence type="ECO:0000256" key="2">
    <source>
        <dbReference type="SAM" id="SignalP"/>
    </source>
</evidence>
<protein>
    <recommendedName>
        <fullName evidence="5">Secreted protein</fullName>
    </recommendedName>
</protein>
<evidence type="ECO:0008006" key="5">
    <source>
        <dbReference type="Google" id="ProtNLM"/>
    </source>
</evidence>
<feature type="signal peptide" evidence="2">
    <location>
        <begin position="1"/>
        <end position="19"/>
    </location>
</feature>
<dbReference type="EMBL" id="JARKIE010000180">
    <property type="protein sequence ID" value="KAJ7670419.1"/>
    <property type="molecule type" value="Genomic_DNA"/>
</dbReference>
<accession>A0AAD7G5U1</accession>
<keyword evidence="2" id="KW-0732">Signal</keyword>
<evidence type="ECO:0000256" key="1">
    <source>
        <dbReference type="SAM" id="MobiDB-lite"/>
    </source>
</evidence>
<proteinExistence type="predicted"/>
<dbReference type="AlphaFoldDB" id="A0AAD7G5U1"/>
<gene>
    <name evidence="3" type="ORF">B0H17DRAFT_1209289</name>
</gene>
<keyword evidence="4" id="KW-1185">Reference proteome</keyword>
<dbReference type="Proteomes" id="UP001221757">
    <property type="component" value="Unassembled WGS sequence"/>
</dbReference>
<reference evidence="3" key="1">
    <citation type="submission" date="2023-03" db="EMBL/GenBank/DDBJ databases">
        <title>Massive genome expansion in bonnet fungi (Mycena s.s.) driven by repeated elements and novel gene families across ecological guilds.</title>
        <authorList>
            <consortium name="Lawrence Berkeley National Laboratory"/>
            <person name="Harder C.B."/>
            <person name="Miyauchi S."/>
            <person name="Viragh M."/>
            <person name="Kuo A."/>
            <person name="Thoen E."/>
            <person name="Andreopoulos B."/>
            <person name="Lu D."/>
            <person name="Skrede I."/>
            <person name="Drula E."/>
            <person name="Henrissat B."/>
            <person name="Morin E."/>
            <person name="Kohler A."/>
            <person name="Barry K."/>
            <person name="LaButti K."/>
            <person name="Morin E."/>
            <person name="Salamov A."/>
            <person name="Lipzen A."/>
            <person name="Mereny Z."/>
            <person name="Hegedus B."/>
            <person name="Baldrian P."/>
            <person name="Stursova M."/>
            <person name="Weitz H."/>
            <person name="Taylor A."/>
            <person name="Grigoriev I.V."/>
            <person name="Nagy L.G."/>
            <person name="Martin F."/>
            <person name="Kauserud H."/>
        </authorList>
    </citation>
    <scope>NUCLEOTIDE SEQUENCE</scope>
    <source>
        <strain evidence="3">CBHHK067</strain>
    </source>
</reference>
<feature type="region of interest" description="Disordered" evidence="1">
    <location>
        <begin position="38"/>
        <end position="61"/>
    </location>
</feature>